<evidence type="ECO:0000256" key="4">
    <source>
        <dbReference type="ARBA" id="ARBA00022989"/>
    </source>
</evidence>
<evidence type="ECO:0000313" key="7">
    <source>
        <dbReference type="EMBL" id="TQL77335.1"/>
    </source>
</evidence>
<comment type="caution">
    <text evidence="7">The sequence shown here is derived from an EMBL/GenBank/DDBJ whole genome shotgun (WGS) entry which is preliminary data.</text>
</comment>
<feature type="transmembrane region" description="Helical" evidence="6">
    <location>
        <begin position="237"/>
        <end position="260"/>
    </location>
</feature>
<evidence type="ECO:0000256" key="2">
    <source>
        <dbReference type="ARBA" id="ARBA00022475"/>
    </source>
</evidence>
<keyword evidence="4 6" id="KW-1133">Transmembrane helix</keyword>
<dbReference type="SUPFAM" id="SSF103473">
    <property type="entry name" value="MFS general substrate transporter"/>
    <property type="match status" value="1"/>
</dbReference>
<keyword evidence="2" id="KW-1003">Cell membrane</keyword>
<name>A0A543AXN4_9ACTN</name>
<feature type="transmembrane region" description="Helical" evidence="6">
    <location>
        <begin position="104"/>
        <end position="121"/>
    </location>
</feature>
<dbReference type="CDD" id="cd06173">
    <property type="entry name" value="MFS_MefA_like"/>
    <property type="match status" value="1"/>
</dbReference>
<dbReference type="PANTHER" id="PTHR23513:SF6">
    <property type="entry name" value="MAJOR FACILITATOR SUPERFAMILY ASSOCIATED DOMAIN-CONTAINING PROTEIN"/>
    <property type="match status" value="1"/>
</dbReference>
<dbReference type="OrthoDB" id="145388at2"/>
<comment type="subcellular location">
    <subcellularLocation>
        <location evidence="1">Cell membrane</location>
        <topology evidence="1">Multi-pass membrane protein</topology>
    </subcellularLocation>
</comment>
<feature type="transmembrane region" description="Helical" evidence="6">
    <location>
        <begin position="75"/>
        <end position="98"/>
    </location>
</feature>
<dbReference type="EMBL" id="VFOW01000001">
    <property type="protein sequence ID" value="TQL77335.1"/>
    <property type="molecule type" value="Genomic_DNA"/>
</dbReference>
<dbReference type="GO" id="GO:0022857">
    <property type="term" value="F:transmembrane transporter activity"/>
    <property type="evidence" value="ECO:0007669"/>
    <property type="project" value="InterPro"/>
</dbReference>
<feature type="transmembrane region" description="Helical" evidence="6">
    <location>
        <begin position="327"/>
        <end position="349"/>
    </location>
</feature>
<evidence type="ECO:0000256" key="6">
    <source>
        <dbReference type="SAM" id="Phobius"/>
    </source>
</evidence>
<evidence type="ECO:0000256" key="3">
    <source>
        <dbReference type="ARBA" id="ARBA00022692"/>
    </source>
</evidence>
<proteinExistence type="predicted"/>
<feature type="transmembrane region" description="Helical" evidence="6">
    <location>
        <begin position="400"/>
        <end position="418"/>
    </location>
</feature>
<reference evidence="7 8" key="1">
    <citation type="submission" date="2019-06" db="EMBL/GenBank/DDBJ databases">
        <title>Sequencing the genomes of 1000 actinobacteria strains.</title>
        <authorList>
            <person name="Klenk H.-P."/>
        </authorList>
    </citation>
    <scope>NUCLEOTIDE SEQUENCE [LARGE SCALE GENOMIC DNA]</scope>
    <source>
        <strain evidence="7 8">DSM 45928</strain>
    </source>
</reference>
<dbReference type="PANTHER" id="PTHR23513">
    <property type="entry name" value="INTEGRAL MEMBRANE EFFLUX PROTEIN-RELATED"/>
    <property type="match status" value="1"/>
</dbReference>
<dbReference type="Pfam" id="PF07690">
    <property type="entry name" value="MFS_1"/>
    <property type="match status" value="1"/>
</dbReference>
<feature type="transmembrane region" description="Helical" evidence="6">
    <location>
        <begin position="30"/>
        <end position="63"/>
    </location>
</feature>
<feature type="transmembrane region" description="Helical" evidence="6">
    <location>
        <begin position="267"/>
        <end position="291"/>
    </location>
</feature>
<organism evidence="7 8">
    <name type="scientific">Stackebrandtia endophytica</name>
    <dbReference type="NCBI Taxonomy" id="1496996"/>
    <lineage>
        <taxon>Bacteria</taxon>
        <taxon>Bacillati</taxon>
        <taxon>Actinomycetota</taxon>
        <taxon>Actinomycetes</taxon>
        <taxon>Glycomycetales</taxon>
        <taxon>Glycomycetaceae</taxon>
        <taxon>Stackebrandtia</taxon>
    </lineage>
</organism>
<sequence length="441" mass="46994">MLINRPYRLMLAINIISAHGYSGVNNAWRIWIGAVLLAGVTFSPMVIAAVSLAATIATILTAPWAGAVTERLNKWRVAITAEYVDAGAFLIGGLLLWFGSELHWWFAVAVIAVTATVRAISESFNDAAGMVIFRGIVPERQFGKGVGYLQAASASGNSVGPAVGATLLALSNIVFVYLVSMCASLANIVMLRRMRRTSGVSLDPMADTASRLSVRRTGGDVMESIRIVGRDRHLRNIFIQSMIVSGAMAMFVTVELFFILENLRVDAWWYGVAVGLFGAGTFLGSLAASQVSDRFDAGTLVWVLLATSGVTLLVLSRMTALEFALPLNVLFGLSVGALNSVLAPLFLRLTAPEFTARVSSLFSTVSRSSSLLFTAVSSGLAGTVLVGLNEQWGWIRFQRIDVLFAAAGLCLLVAAGWSRYGLAGVSAEAADRREAAKAGTE</sequence>
<gene>
    <name evidence="7" type="ORF">FB566_2894</name>
</gene>
<dbReference type="AlphaFoldDB" id="A0A543AXN4"/>
<dbReference type="InParanoid" id="A0A543AXN4"/>
<dbReference type="InterPro" id="IPR011701">
    <property type="entry name" value="MFS"/>
</dbReference>
<keyword evidence="5 6" id="KW-0472">Membrane</keyword>
<dbReference type="Proteomes" id="UP000317043">
    <property type="component" value="Unassembled WGS sequence"/>
</dbReference>
<feature type="transmembrane region" description="Helical" evidence="6">
    <location>
        <begin position="369"/>
        <end position="388"/>
    </location>
</feature>
<keyword evidence="8" id="KW-1185">Reference proteome</keyword>
<protein>
    <submittedName>
        <fullName evidence="7">Putative MFS family arabinose efflux permease</fullName>
    </submittedName>
</protein>
<feature type="transmembrane region" description="Helical" evidence="6">
    <location>
        <begin position="167"/>
        <end position="190"/>
    </location>
</feature>
<dbReference type="Gene3D" id="1.20.1250.20">
    <property type="entry name" value="MFS general substrate transporter like domains"/>
    <property type="match status" value="1"/>
</dbReference>
<evidence type="ECO:0000256" key="5">
    <source>
        <dbReference type="ARBA" id="ARBA00023136"/>
    </source>
</evidence>
<evidence type="ECO:0000256" key="1">
    <source>
        <dbReference type="ARBA" id="ARBA00004651"/>
    </source>
</evidence>
<dbReference type="InterPro" id="IPR036259">
    <property type="entry name" value="MFS_trans_sf"/>
</dbReference>
<accession>A0A543AXN4</accession>
<evidence type="ECO:0000313" key="8">
    <source>
        <dbReference type="Proteomes" id="UP000317043"/>
    </source>
</evidence>
<keyword evidence="3 6" id="KW-0812">Transmembrane</keyword>
<dbReference type="GO" id="GO:0005886">
    <property type="term" value="C:plasma membrane"/>
    <property type="evidence" value="ECO:0007669"/>
    <property type="project" value="UniProtKB-SubCell"/>
</dbReference>
<feature type="transmembrane region" description="Helical" evidence="6">
    <location>
        <begin position="297"/>
        <end position="315"/>
    </location>
</feature>
<dbReference type="RefSeq" id="WP_142040067.1">
    <property type="nucleotide sequence ID" value="NZ_JBHTGS010000001.1"/>
</dbReference>